<feature type="region of interest" description="Disordered" evidence="8">
    <location>
        <begin position="1"/>
        <end position="73"/>
    </location>
</feature>
<keyword evidence="7" id="KW-0904">Protein phosphatase</keyword>
<dbReference type="FunFam" id="3.40.50.1010:FF:000006">
    <property type="entry name" value="rRNA-processing protein UTP23 homolog"/>
    <property type="match status" value="1"/>
</dbReference>
<dbReference type="Proteomes" id="UP000070328">
    <property type="component" value="Unassembled WGS sequence"/>
</dbReference>
<evidence type="ECO:0000313" key="11">
    <source>
        <dbReference type="Proteomes" id="UP000070328"/>
    </source>
</evidence>
<organism evidence="10 11">
    <name type="scientific">Colletotrichum simmondsii</name>
    <dbReference type="NCBI Taxonomy" id="703756"/>
    <lineage>
        <taxon>Eukaryota</taxon>
        <taxon>Fungi</taxon>
        <taxon>Dikarya</taxon>
        <taxon>Ascomycota</taxon>
        <taxon>Pezizomycotina</taxon>
        <taxon>Sordariomycetes</taxon>
        <taxon>Hypocreomycetidae</taxon>
        <taxon>Glomerellales</taxon>
        <taxon>Glomerellaceae</taxon>
        <taxon>Colletotrichum</taxon>
        <taxon>Colletotrichum acutatum species complex</taxon>
    </lineage>
</organism>
<dbReference type="InterPro" id="IPR036457">
    <property type="entry name" value="PPM-type-like_dom_sf"/>
</dbReference>
<feature type="region of interest" description="Disordered" evidence="8">
    <location>
        <begin position="590"/>
        <end position="724"/>
    </location>
</feature>
<feature type="region of interest" description="Disordered" evidence="8">
    <location>
        <begin position="89"/>
        <end position="116"/>
    </location>
</feature>
<feature type="compositionally biased region" description="Low complexity" evidence="8">
    <location>
        <begin position="43"/>
        <end position="52"/>
    </location>
</feature>
<keyword evidence="3" id="KW-0698">rRNA processing</keyword>
<dbReference type="Gene3D" id="3.60.40.10">
    <property type="entry name" value="PPM-type phosphatase domain"/>
    <property type="match status" value="1"/>
</dbReference>
<evidence type="ECO:0000256" key="2">
    <source>
        <dbReference type="ARBA" id="ARBA00022517"/>
    </source>
</evidence>
<proteinExistence type="inferred from homology"/>
<dbReference type="InterPro" id="IPR039123">
    <property type="entry name" value="PPTC7"/>
</dbReference>
<dbReference type="GO" id="GO:0032040">
    <property type="term" value="C:small-subunit processome"/>
    <property type="evidence" value="ECO:0007669"/>
    <property type="project" value="InterPro"/>
</dbReference>
<comment type="similarity">
    <text evidence="7">Belongs to the PP2C family.</text>
</comment>
<evidence type="ECO:0000256" key="5">
    <source>
        <dbReference type="ARBA" id="ARBA00037300"/>
    </source>
</evidence>
<dbReference type="OrthoDB" id="25675at2759"/>
<comment type="catalytic activity">
    <reaction evidence="7">
        <text>O-phospho-L-seryl-[protein] + H2O = L-seryl-[protein] + phosphate</text>
        <dbReference type="Rhea" id="RHEA:20629"/>
        <dbReference type="Rhea" id="RHEA-COMP:9863"/>
        <dbReference type="Rhea" id="RHEA-COMP:11604"/>
        <dbReference type="ChEBI" id="CHEBI:15377"/>
        <dbReference type="ChEBI" id="CHEBI:29999"/>
        <dbReference type="ChEBI" id="CHEBI:43474"/>
        <dbReference type="ChEBI" id="CHEBI:83421"/>
        <dbReference type="EC" id="3.1.3.16"/>
    </reaction>
</comment>
<comment type="similarity">
    <text evidence="6">Belongs to the UTP23/FCF1 family. UTP23 subfamily.</text>
</comment>
<comment type="cofactor">
    <cofactor evidence="7">
        <name>Mn(2+)</name>
        <dbReference type="ChEBI" id="CHEBI:29035"/>
    </cofactor>
</comment>
<evidence type="ECO:0000256" key="6">
    <source>
        <dbReference type="ARBA" id="ARBA00038503"/>
    </source>
</evidence>
<evidence type="ECO:0000256" key="7">
    <source>
        <dbReference type="RuleBase" id="RU366020"/>
    </source>
</evidence>
<accession>A0A135RYE5</accession>
<comment type="cofactor">
    <cofactor evidence="7">
        <name>Mg(2+)</name>
        <dbReference type="ChEBI" id="CHEBI:18420"/>
    </cofactor>
</comment>
<dbReference type="EC" id="3.1.3.16" evidence="7"/>
<dbReference type="FunFam" id="3.60.40.10:FF:000118">
    <property type="entry name" value="Phosphatase 2C-like domain-containing protein"/>
    <property type="match status" value="1"/>
</dbReference>
<keyword evidence="7" id="KW-0460">Magnesium</keyword>
<keyword evidence="11" id="KW-1185">Reference proteome</keyword>
<dbReference type="GO" id="GO:0004722">
    <property type="term" value="F:protein serine/threonine phosphatase activity"/>
    <property type="evidence" value="ECO:0007669"/>
    <property type="project" value="UniProtKB-EC"/>
</dbReference>
<evidence type="ECO:0000256" key="3">
    <source>
        <dbReference type="ARBA" id="ARBA00022552"/>
    </source>
</evidence>
<gene>
    <name evidence="10" type="ORF">CSIM01_08315</name>
</gene>
<dbReference type="Gene3D" id="3.40.50.1010">
    <property type="entry name" value="5'-nuclease"/>
    <property type="match status" value="1"/>
</dbReference>
<feature type="compositionally biased region" description="Basic and acidic residues" evidence="8">
    <location>
        <begin position="590"/>
        <end position="602"/>
    </location>
</feature>
<feature type="compositionally biased region" description="Acidic residues" evidence="8">
    <location>
        <begin position="610"/>
        <end position="620"/>
    </location>
</feature>
<feature type="domain" description="PPM-type phosphatase" evidence="9">
    <location>
        <begin position="117"/>
        <end position="400"/>
    </location>
</feature>
<dbReference type="InterPro" id="IPR006984">
    <property type="entry name" value="Fcf1/UTP23"/>
</dbReference>
<evidence type="ECO:0000256" key="1">
    <source>
        <dbReference type="ARBA" id="ARBA00004604"/>
    </source>
</evidence>
<dbReference type="AlphaFoldDB" id="A0A135RYE5"/>
<dbReference type="SUPFAM" id="SSF81606">
    <property type="entry name" value="PP2C-like"/>
    <property type="match status" value="1"/>
</dbReference>
<dbReference type="SUPFAM" id="SSF88723">
    <property type="entry name" value="PIN domain-like"/>
    <property type="match status" value="1"/>
</dbReference>
<dbReference type="PROSITE" id="PS51746">
    <property type="entry name" value="PPM_2"/>
    <property type="match status" value="1"/>
</dbReference>
<evidence type="ECO:0000256" key="4">
    <source>
        <dbReference type="ARBA" id="ARBA00023242"/>
    </source>
</evidence>
<keyword evidence="7" id="KW-0479">Metal-binding</keyword>
<keyword evidence="2" id="KW-0690">Ribosome biogenesis</keyword>
<evidence type="ECO:0000256" key="8">
    <source>
        <dbReference type="SAM" id="MobiDB-lite"/>
    </source>
</evidence>
<comment type="subcellular location">
    <subcellularLocation>
        <location evidence="1">Nucleus</location>
        <location evidence="1">Nucleolus</location>
    </subcellularLocation>
</comment>
<reference evidence="10 11" key="1">
    <citation type="submission" date="2014-02" db="EMBL/GenBank/DDBJ databases">
        <title>The genome sequence of Colletotrichum simmondsii CBS122122.</title>
        <authorList>
            <person name="Baroncelli R."/>
            <person name="Thon M.R."/>
        </authorList>
    </citation>
    <scope>NUCLEOTIDE SEQUENCE [LARGE SCALE GENOMIC DNA]</scope>
    <source>
        <strain evidence="10 11">CBS122122</strain>
    </source>
</reference>
<dbReference type="InterPro" id="IPR029060">
    <property type="entry name" value="PIN-like_dom_sf"/>
</dbReference>
<comment type="catalytic activity">
    <reaction evidence="7">
        <text>O-phospho-L-threonyl-[protein] + H2O = L-threonyl-[protein] + phosphate</text>
        <dbReference type="Rhea" id="RHEA:47004"/>
        <dbReference type="Rhea" id="RHEA-COMP:11060"/>
        <dbReference type="Rhea" id="RHEA-COMP:11605"/>
        <dbReference type="ChEBI" id="CHEBI:15377"/>
        <dbReference type="ChEBI" id="CHEBI:30013"/>
        <dbReference type="ChEBI" id="CHEBI:43474"/>
        <dbReference type="ChEBI" id="CHEBI:61977"/>
        <dbReference type="EC" id="3.1.3.16"/>
    </reaction>
</comment>
<dbReference type="SMART" id="SM00332">
    <property type="entry name" value="PP2Cc"/>
    <property type="match status" value="1"/>
</dbReference>
<dbReference type="CDD" id="cd09865">
    <property type="entry name" value="PIN_ScUtp23p-like"/>
    <property type="match status" value="1"/>
</dbReference>
<feature type="compositionally biased region" description="Polar residues" evidence="8">
    <location>
        <begin position="58"/>
        <end position="73"/>
    </location>
</feature>
<dbReference type="Pfam" id="PF24779">
    <property type="entry name" value="UTP23_sensor"/>
    <property type="match status" value="1"/>
</dbReference>
<keyword evidence="7" id="KW-0378">Hydrolase</keyword>
<comment type="function">
    <text evidence="5">Involved in rRNA-processing and ribosome biogenesis.</text>
</comment>
<protein>
    <recommendedName>
        <fullName evidence="7">Protein phosphatase</fullName>
        <ecNumber evidence="7">3.1.3.16</ecNumber>
    </recommendedName>
</protein>
<dbReference type="InterPro" id="IPR057776">
    <property type="entry name" value="UTP23_sensor"/>
</dbReference>
<sequence length="724" mass="80057">MRRLPGPLLAIPPFKARPPRVPQGASPASWPQRYRPNRAACLSTATTTTSTTTPPPSQANSSEQKSPPQTQQPFRFETGVSLFAKRAPRPFPPPFLSPPSGSFSDPLSTHHRSRDRRARVDGQIILGQTNGDDAVFASDNFICANDGVGAWSTRPRGHAGLWSRLILHYWATAIQQEATNPRAAGDAYKPDPVAYLQTAYEQTLKATSDPNDWQGTTTASGALLHYKTLQGGSEKVPQVYVTNLGDCQVMILRPRHEKVVYKTKEQWHWFDCPRQLGTNSPDTPNTEAVLDIVEIQVGDVVLAMSDGVIDNLWEHEIVDSIQKSIERWENGECGGDRVEGDRTGGANGGMKLAAEELVAAAKKIATDPFAESPFMEHAIEEGLPSVGGKLDDISVVAALIKPPLVRRQGHFPLATQTFTMRGKRSKQYRKLMNQYQLTWGFREPYQCLVDAEMVVDCHNFRYDLLAGLERTLHGKVKPMITQCEIRKLYLRKNEPDMNKIIDFAKTLERRRCGHLPEDYPEPLSTMECMKAVVDPKSNLVNKHRYCVASQSGDVRRMLREIPGVPQIYIKRSVMILEPMATESVAIRTKEEKSKFRDGLVRPERKRKREEDEEEDDDDESGKEGKAAGAQEQKKKDKKRGRKGPNPLAVKKAKKATSGGDAAHKEAKEARAAADGGEGEGEGPAKKKRRRRNKGQAAGDAADSSSTPAANQGEASTEQAAAESS</sequence>
<dbReference type="PANTHER" id="PTHR12320">
    <property type="entry name" value="PROTEIN PHOSPHATASE 2C"/>
    <property type="match status" value="1"/>
</dbReference>
<keyword evidence="4" id="KW-0539">Nucleus</keyword>
<dbReference type="InterPro" id="IPR001932">
    <property type="entry name" value="PPM-type_phosphatase-like_dom"/>
</dbReference>
<dbReference type="EMBL" id="JFBX01000764">
    <property type="protein sequence ID" value="KXH28694.1"/>
    <property type="molecule type" value="Genomic_DNA"/>
</dbReference>
<dbReference type="PANTHER" id="PTHR12320:SF24">
    <property type="entry name" value="PROTEIN PHOSPHATASE"/>
    <property type="match status" value="1"/>
</dbReference>
<feature type="compositionally biased region" description="Low complexity" evidence="8">
    <location>
        <begin position="696"/>
        <end position="724"/>
    </location>
</feature>
<comment type="caution">
    <text evidence="10">The sequence shown here is derived from an EMBL/GenBank/DDBJ whole genome shotgun (WGS) entry which is preliminary data.</text>
</comment>
<dbReference type="GO" id="GO:0046872">
    <property type="term" value="F:metal ion binding"/>
    <property type="evidence" value="ECO:0007669"/>
    <property type="project" value="UniProtKB-UniRule"/>
</dbReference>
<keyword evidence="7" id="KW-0464">Manganese</keyword>
<feature type="compositionally biased region" description="Low complexity" evidence="8">
    <location>
        <begin position="98"/>
        <end position="107"/>
    </location>
</feature>
<evidence type="ECO:0000313" key="10">
    <source>
        <dbReference type="EMBL" id="KXH28694.1"/>
    </source>
</evidence>
<evidence type="ECO:0000259" key="9">
    <source>
        <dbReference type="PROSITE" id="PS51746"/>
    </source>
</evidence>
<feature type="compositionally biased region" description="Basic and acidic residues" evidence="8">
    <location>
        <begin position="661"/>
        <end position="671"/>
    </location>
</feature>
<dbReference type="Pfam" id="PF04900">
    <property type="entry name" value="Fcf1"/>
    <property type="match status" value="1"/>
</dbReference>
<dbReference type="GO" id="GO:0006364">
    <property type="term" value="P:rRNA processing"/>
    <property type="evidence" value="ECO:0007669"/>
    <property type="project" value="UniProtKB-KW"/>
</dbReference>
<name>A0A135RYE5_9PEZI</name>